<reference evidence="2" key="1">
    <citation type="journal article" date="2014" name="Nat. Genet.">
        <title>Genome of the human hookworm Necator americanus.</title>
        <authorList>
            <person name="Tang Y.T."/>
            <person name="Gao X."/>
            <person name="Rosa B.A."/>
            <person name="Abubucker S."/>
            <person name="Hallsworth-Pepin K."/>
            <person name="Martin J."/>
            <person name="Tyagi R."/>
            <person name="Heizer E."/>
            <person name="Zhang X."/>
            <person name="Bhonagiri-Palsikar V."/>
            <person name="Minx P."/>
            <person name="Warren W.C."/>
            <person name="Wang Q."/>
            <person name="Zhan B."/>
            <person name="Hotez P.J."/>
            <person name="Sternberg P.W."/>
            <person name="Dougall A."/>
            <person name="Gaze S.T."/>
            <person name="Mulvenna J."/>
            <person name="Sotillo J."/>
            <person name="Ranganathan S."/>
            <person name="Rabelo E.M."/>
            <person name="Wilson R.K."/>
            <person name="Felgner P.L."/>
            <person name="Bethony J."/>
            <person name="Hawdon J.M."/>
            <person name="Gasser R.B."/>
            <person name="Loukas A."/>
            <person name="Mitreva M."/>
        </authorList>
    </citation>
    <scope>NUCLEOTIDE SEQUENCE [LARGE SCALE GENOMIC DNA]</scope>
</reference>
<name>W2T890_NECAM</name>
<dbReference type="Proteomes" id="UP000053676">
    <property type="component" value="Unassembled WGS sequence"/>
</dbReference>
<organism evidence="1 2">
    <name type="scientific">Necator americanus</name>
    <name type="common">Human hookworm</name>
    <dbReference type="NCBI Taxonomy" id="51031"/>
    <lineage>
        <taxon>Eukaryota</taxon>
        <taxon>Metazoa</taxon>
        <taxon>Ecdysozoa</taxon>
        <taxon>Nematoda</taxon>
        <taxon>Chromadorea</taxon>
        <taxon>Rhabditida</taxon>
        <taxon>Rhabditina</taxon>
        <taxon>Rhabditomorpha</taxon>
        <taxon>Strongyloidea</taxon>
        <taxon>Ancylostomatidae</taxon>
        <taxon>Bunostominae</taxon>
        <taxon>Necator</taxon>
    </lineage>
</organism>
<accession>W2T890</accession>
<evidence type="ECO:0000313" key="2">
    <source>
        <dbReference type="Proteomes" id="UP000053676"/>
    </source>
</evidence>
<proteinExistence type="predicted"/>
<sequence>MLAYSTLDLHNKYLEKADDDFFYHFGFGTKNVHIPKLFGDTKTQKHFSTNYKIESVREGHQSMIQANWQIIGNNTERGIKR</sequence>
<protein>
    <submittedName>
        <fullName evidence="1">Uncharacterized protein</fullName>
    </submittedName>
</protein>
<dbReference type="OrthoDB" id="204058at2759"/>
<dbReference type="EMBL" id="KI660149">
    <property type="protein sequence ID" value="ETN77819.1"/>
    <property type="molecule type" value="Genomic_DNA"/>
</dbReference>
<evidence type="ECO:0000313" key="1">
    <source>
        <dbReference type="EMBL" id="ETN77819.1"/>
    </source>
</evidence>
<dbReference type="AlphaFoldDB" id="W2T890"/>
<gene>
    <name evidence="1" type="ORF">NECAME_10768</name>
</gene>
<keyword evidence="2" id="KW-1185">Reference proteome</keyword>
<dbReference type="KEGG" id="nai:NECAME_10768"/>